<evidence type="ECO:0000256" key="1">
    <source>
        <dbReference type="SAM" id="MobiDB-lite"/>
    </source>
</evidence>
<dbReference type="AlphaFoldDB" id="A0A699XI62"/>
<evidence type="ECO:0000313" key="3">
    <source>
        <dbReference type="EMBL" id="GFD59459.1"/>
    </source>
</evidence>
<dbReference type="InterPro" id="IPR022771">
    <property type="entry name" value="WAPL_C"/>
</dbReference>
<feature type="non-terminal residue" evidence="3">
    <location>
        <position position="83"/>
    </location>
</feature>
<organism evidence="3">
    <name type="scientific">Tanacetum cinerariifolium</name>
    <name type="common">Dalmatian daisy</name>
    <name type="synonym">Chrysanthemum cinerariifolium</name>
    <dbReference type="NCBI Taxonomy" id="118510"/>
    <lineage>
        <taxon>Eukaryota</taxon>
        <taxon>Viridiplantae</taxon>
        <taxon>Streptophyta</taxon>
        <taxon>Embryophyta</taxon>
        <taxon>Tracheophyta</taxon>
        <taxon>Spermatophyta</taxon>
        <taxon>Magnoliopsida</taxon>
        <taxon>eudicotyledons</taxon>
        <taxon>Gunneridae</taxon>
        <taxon>Pentapetalae</taxon>
        <taxon>asterids</taxon>
        <taxon>campanulids</taxon>
        <taxon>Asterales</taxon>
        <taxon>Asteraceae</taxon>
        <taxon>Asteroideae</taxon>
        <taxon>Anthemideae</taxon>
        <taxon>Anthemidinae</taxon>
        <taxon>Tanacetum</taxon>
    </lineage>
</organism>
<sequence>SQTVSTDDEDGPTSQPRTHHELIKHGQNTMFSWDMDESIREISNGPHKGGRRSAMMDLCTKMADAGFISQLLDSGFMHKLFLA</sequence>
<evidence type="ECO:0000259" key="2">
    <source>
        <dbReference type="Pfam" id="PF07814"/>
    </source>
</evidence>
<gene>
    <name evidence="3" type="ORF">Tci_931428</name>
</gene>
<comment type="caution">
    <text evidence="3">The sequence shown here is derived from an EMBL/GenBank/DDBJ whole genome shotgun (WGS) entry which is preliminary data.</text>
</comment>
<dbReference type="Pfam" id="PF07814">
    <property type="entry name" value="WAPL"/>
    <property type="match status" value="1"/>
</dbReference>
<feature type="non-terminal residue" evidence="3">
    <location>
        <position position="1"/>
    </location>
</feature>
<accession>A0A699XI62</accession>
<proteinExistence type="predicted"/>
<dbReference type="Gene3D" id="1.25.10.10">
    <property type="entry name" value="Leucine-rich Repeat Variant"/>
    <property type="match status" value="1"/>
</dbReference>
<dbReference type="InterPro" id="IPR011989">
    <property type="entry name" value="ARM-like"/>
</dbReference>
<dbReference type="EMBL" id="BKCJ011865244">
    <property type="protein sequence ID" value="GFD59459.1"/>
    <property type="molecule type" value="Genomic_DNA"/>
</dbReference>
<name>A0A699XI62_TANCI</name>
<feature type="compositionally biased region" description="Acidic residues" evidence="1">
    <location>
        <begin position="1"/>
        <end position="11"/>
    </location>
</feature>
<feature type="domain" description="Wings apart-like protein C-terminal" evidence="2">
    <location>
        <begin position="17"/>
        <end position="82"/>
    </location>
</feature>
<reference evidence="3" key="1">
    <citation type="journal article" date="2019" name="Sci. Rep.">
        <title>Draft genome of Tanacetum cinerariifolium, the natural source of mosquito coil.</title>
        <authorList>
            <person name="Yamashiro T."/>
            <person name="Shiraishi A."/>
            <person name="Satake H."/>
            <person name="Nakayama K."/>
        </authorList>
    </citation>
    <scope>NUCLEOTIDE SEQUENCE</scope>
</reference>
<protein>
    <recommendedName>
        <fullName evidence="2">Wings apart-like protein C-terminal domain-containing protein</fullName>
    </recommendedName>
</protein>
<feature type="region of interest" description="Disordered" evidence="1">
    <location>
        <begin position="1"/>
        <end position="21"/>
    </location>
</feature>